<feature type="region of interest" description="Disordered" evidence="1">
    <location>
        <begin position="429"/>
        <end position="455"/>
    </location>
</feature>
<keyword evidence="4" id="KW-1185">Reference proteome</keyword>
<keyword evidence="2" id="KW-1133">Transmembrane helix</keyword>
<proteinExistence type="predicted"/>
<comment type="caution">
    <text evidence="3">The sequence shown here is derived from an EMBL/GenBank/DDBJ whole genome shotgun (WGS) entry which is preliminary data.</text>
</comment>
<protein>
    <submittedName>
        <fullName evidence="3">Polysaccharide biosynthesis protein</fullName>
    </submittedName>
</protein>
<sequence length="455" mass="47463">MSDDTIRLATVGRILRRRWRLLVIFAVLGALAGYGVSLLFPARYATTTSVVLSGTWDDRALLTQAEIATSSVVIDRAAAALPWAGAGDTKLKDQVGAAVTDGNIIKISANADTPDHAAQLADEMAKQYVAFATQITNTSSGSTTADQSAALRKLVTQTSSKITALSEGVNPGQTVEGVQARTELEQLRNDLEEAITKLDQANPVSDQGTLVVVGSAAVPTSQAPPTRPELVGGGALLFLLFGVIGHLTAARSGRRARTEREITSALGSALVGTVDVPVEGRAHGPQGHGPGSWMKWLVGVETRWDLPTVQSSGDEASRQIRYRRVGARLREQLSAPRQLLVVVPDGDRTAGRAAGRLVAEAGGDPQLRVALVPVDRPVVPDRISESGALVVLSAGSWTDAELAGIAQACEEARHRIVGYVVASAVRARPSRSADRPPDSAAPAVAVGADLSGGSA</sequence>
<dbReference type="InterPro" id="IPR050445">
    <property type="entry name" value="Bact_polysacc_biosynth/exp"/>
</dbReference>
<accession>A0ABV6XWM9</accession>
<dbReference type="EMBL" id="JBEUKS010000013">
    <property type="protein sequence ID" value="MFC1442680.1"/>
    <property type="molecule type" value="Genomic_DNA"/>
</dbReference>
<name>A0ABV6XWM9_9ACTN</name>
<gene>
    <name evidence="3" type="ORF">ABUW04_30950</name>
</gene>
<dbReference type="RefSeq" id="WP_380567806.1">
    <property type="nucleotide sequence ID" value="NZ_JBEUKS010000013.1"/>
</dbReference>
<reference evidence="3 4" key="1">
    <citation type="submission" date="2024-06" db="EMBL/GenBank/DDBJ databases">
        <authorList>
            <person name="Lee S.D."/>
        </authorList>
    </citation>
    <scope>NUCLEOTIDE SEQUENCE [LARGE SCALE GENOMIC DNA]</scope>
    <source>
        <strain evidence="3 4">N1-10</strain>
    </source>
</reference>
<dbReference type="PANTHER" id="PTHR32309">
    <property type="entry name" value="TYROSINE-PROTEIN KINASE"/>
    <property type="match status" value="1"/>
</dbReference>
<evidence type="ECO:0000256" key="2">
    <source>
        <dbReference type="SAM" id="Phobius"/>
    </source>
</evidence>
<organism evidence="3 4">
    <name type="scientific">Streptacidiphilus jeojiensis</name>
    <dbReference type="NCBI Taxonomy" id="3229225"/>
    <lineage>
        <taxon>Bacteria</taxon>
        <taxon>Bacillati</taxon>
        <taxon>Actinomycetota</taxon>
        <taxon>Actinomycetes</taxon>
        <taxon>Kitasatosporales</taxon>
        <taxon>Streptomycetaceae</taxon>
        <taxon>Streptacidiphilus</taxon>
    </lineage>
</organism>
<dbReference type="PANTHER" id="PTHR32309:SF31">
    <property type="entry name" value="CAPSULAR EXOPOLYSACCHARIDE FAMILY"/>
    <property type="match status" value="1"/>
</dbReference>
<evidence type="ECO:0000256" key="1">
    <source>
        <dbReference type="SAM" id="MobiDB-lite"/>
    </source>
</evidence>
<feature type="transmembrane region" description="Helical" evidence="2">
    <location>
        <begin position="21"/>
        <end position="40"/>
    </location>
</feature>
<keyword evidence="2" id="KW-0812">Transmembrane</keyword>
<dbReference type="Proteomes" id="UP001592581">
    <property type="component" value="Unassembled WGS sequence"/>
</dbReference>
<evidence type="ECO:0000313" key="4">
    <source>
        <dbReference type="Proteomes" id="UP001592581"/>
    </source>
</evidence>
<evidence type="ECO:0000313" key="3">
    <source>
        <dbReference type="EMBL" id="MFC1442680.1"/>
    </source>
</evidence>
<keyword evidence="2" id="KW-0472">Membrane</keyword>